<dbReference type="OrthoDB" id="9807375at2759"/>
<name>A0A6P3GKQ1_BISBB</name>
<evidence type="ECO:0000256" key="1">
    <source>
        <dbReference type="SAM" id="MobiDB-lite"/>
    </source>
</evidence>
<feature type="compositionally biased region" description="Basic and acidic residues" evidence="1">
    <location>
        <begin position="190"/>
        <end position="203"/>
    </location>
</feature>
<dbReference type="AlphaFoldDB" id="A0A6P3GKQ1"/>
<evidence type="ECO:0000313" key="2">
    <source>
        <dbReference type="Proteomes" id="UP000515208"/>
    </source>
</evidence>
<accession>A0A6P3GKQ1</accession>
<feature type="region of interest" description="Disordered" evidence="1">
    <location>
        <begin position="31"/>
        <end position="56"/>
    </location>
</feature>
<dbReference type="GeneID" id="104982391"/>
<reference evidence="3" key="1">
    <citation type="submission" date="2025-08" db="UniProtKB">
        <authorList>
            <consortium name="RefSeq"/>
        </authorList>
    </citation>
    <scope>IDENTIFICATION</scope>
    <source>
        <tissue evidence="3">Blood</tissue>
    </source>
</reference>
<evidence type="ECO:0000313" key="3">
    <source>
        <dbReference type="RefSeq" id="XP_010830056.1"/>
    </source>
</evidence>
<dbReference type="RefSeq" id="XP_010830056.1">
    <property type="nucleotide sequence ID" value="XM_010831754.1"/>
</dbReference>
<feature type="region of interest" description="Disordered" evidence="1">
    <location>
        <begin position="70"/>
        <end position="215"/>
    </location>
</feature>
<protein>
    <submittedName>
        <fullName evidence="3">Uncharacterized protein LOC104982391</fullName>
    </submittedName>
</protein>
<proteinExistence type="predicted"/>
<organism evidence="2 3">
    <name type="scientific">Bison bison bison</name>
    <name type="common">North American plains bison</name>
    <dbReference type="NCBI Taxonomy" id="43346"/>
    <lineage>
        <taxon>Eukaryota</taxon>
        <taxon>Metazoa</taxon>
        <taxon>Chordata</taxon>
        <taxon>Craniata</taxon>
        <taxon>Vertebrata</taxon>
        <taxon>Euteleostomi</taxon>
        <taxon>Mammalia</taxon>
        <taxon>Eutheria</taxon>
        <taxon>Laurasiatheria</taxon>
        <taxon>Artiodactyla</taxon>
        <taxon>Ruminantia</taxon>
        <taxon>Pecora</taxon>
        <taxon>Bovidae</taxon>
        <taxon>Bovinae</taxon>
        <taxon>Bison</taxon>
    </lineage>
</organism>
<feature type="compositionally biased region" description="Polar residues" evidence="1">
    <location>
        <begin position="85"/>
        <end position="103"/>
    </location>
</feature>
<feature type="compositionally biased region" description="Pro residues" evidence="1">
    <location>
        <begin position="70"/>
        <end position="84"/>
    </location>
</feature>
<keyword evidence="2" id="KW-1185">Reference proteome</keyword>
<dbReference type="Proteomes" id="UP000515208">
    <property type="component" value="Unplaced"/>
</dbReference>
<gene>
    <name evidence="3" type="primary">LOC104982391</name>
</gene>
<dbReference type="KEGG" id="bbis:104982391"/>
<feature type="compositionally biased region" description="Basic and acidic residues" evidence="1">
    <location>
        <begin position="152"/>
        <end position="176"/>
    </location>
</feature>
<sequence>MLLVGMACVLKVNQDIMDEHCDHLRRPTYHLPRGEGPPGWRSPPCSPGGSGGTRCLPPALRYRRDQVPPLLPLQLRPPPPPPPSCMTQQNRSCRSKSQPSAQEAPQPGLGRGGGGTRQGPQPRGMLAPALHHTLFSQPRGMGTKSGSSRPGQAREESWGFGVRRDGTKEKGVKETPIEAGHCRGRRGRRGREVEGQTVKENKGGQRKVISSYLTS</sequence>